<dbReference type="Proteomes" id="UP001276300">
    <property type="component" value="Unassembled WGS sequence"/>
</dbReference>
<dbReference type="EMBL" id="CAADJD010000018">
    <property type="protein sequence ID" value="VFS65104.1"/>
    <property type="molecule type" value="Genomic_DNA"/>
</dbReference>
<dbReference type="Proteomes" id="UP000401081">
    <property type="component" value="Unassembled WGS sequence"/>
</dbReference>
<keyword evidence="2" id="KW-0732">Signal</keyword>
<dbReference type="GeneID" id="99780325"/>
<dbReference type="AlphaFoldDB" id="A0A485AVW4"/>
<feature type="region of interest" description="Disordered" evidence="1">
    <location>
        <begin position="53"/>
        <end position="77"/>
    </location>
</feature>
<feature type="compositionally biased region" description="Low complexity" evidence="1">
    <location>
        <begin position="55"/>
        <end position="67"/>
    </location>
</feature>
<proteinExistence type="predicted"/>
<feature type="chain" id="PRO_5042717820" description="PepSY domain-containing protein" evidence="2">
    <location>
        <begin position="26"/>
        <end position="139"/>
    </location>
</feature>
<feature type="signal peptide" evidence="2">
    <location>
        <begin position="1"/>
        <end position="25"/>
    </location>
</feature>
<evidence type="ECO:0000313" key="5">
    <source>
        <dbReference type="Proteomes" id="UP000401081"/>
    </source>
</evidence>
<sequence>MKKTIAMTILAAAALAGFTALPAHAISEAYRAQLERSGCTQLTDGNGCDIHKSKAQNQAAAQPQANQRHGKADPEAARAVQAKILPQVRDKDLAQAIKVMTQQGWTRVGKDGVTWQKAGFHAFLNQDVDSRKVVGVTID</sequence>
<gene>
    <name evidence="4" type="ORF">NCTC12993_03449</name>
    <name evidence="3" type="ORF">QWU01_19295</name>
</gene>
<reference evidence="4 5" key="1">
    <citation type="submission" date="2019-03" db="EMBL/GenBank/DDBJ databases">
        <authorList>
            <consortium name="Pathogen Informatics"/>
        </authorList>
    </citation>
    <scope>NUCLEOTIDE SEQUENCE [LARGE SCALE GENOMIC DNA]</scope>
    <source>
        <strain evidence="4 5">NCTC12993</strain>
    </source>
</reference>
<evidence type="ECO:0000256" key="2">
    <source>
        <dbReference type="SAM" id="SignalP"/>
    </source>
</evidence>
<dbReference type="EMBL" id="JAUEQX010000017">
    <property type="protein sequence ID" value="MDW3778952.1"/>
    <property type="molecule type" value="Genomic_DNA"/>
</dbReference>
<protein>
    <recommendedName>
        <fullName evidence="6">PepSY domain-containing protein</fullName>
    </recommendedName>
</protein>
<accession>A0A485AVW4</accession>
<reference evidence="3" key="2">
    <citation type="journal article" date="2023" name="J Glob Antimicrob Resist">
        <title>Emergence of NDM-1 and KPC-3 carbapenemases in Kluyvera cryocrescens: Investigating genetic heterogeneity and acquisition routes of blaNDM-1 in Enterobacterales species in Portugal.</title>
        <authorList>
            <person name="Loiodice M."/>
            <person name="Ribeiro M."/>
            <person name="Peixe L."/>
            <person name="Novais A."/>
        </authorList>
    </citation>
    <scope>NUCLEOTIDE SEQUENCE</scope>
    <source>
        <strain evidence="3">K629</strain>
    </source>
</reference>
<name>A0A485AVW4_KLUCR</name>
<keyword evidence="5" id="KW-1185">Reference proteome</keyword>
<evidence type="ECO:0000256" key="1">
    <source>
        <dbReference type="SAM" id="MobiDB-lite"/>
    </source>
</evidence>
<evidence type="ECO:0000313" key="3">
    <source>
        <dbReference type="EMBL" id="MDW3778952.1"/>
    </source>
</evidence>
<organism evidence="4 5">
    <name type="scientific">Kluyvera cryocrescens</name>
    <name type="common">Kluyvera citrophila</name>
    <dbReference type="NCBI Taxonomy" id="580"/>
    <lineage>
        <taxon>Bacteria</taxon>
        <taxon>Pseudomonadati</taxon>
        <taxon>Pseudomonadota</taxon>
        <taxon>Gammaproteobacteria</taxon>
        <taxon>Enterobacterales</taxon>
        <taxon>Enterobacteriaceae</taxon>
        <taxon>Kluyvera</taxon>
    </lineage>
</organism>
<evidence type="ECO:0008006" key="6">
    <source>
        <dbReference type="Google" id="ProtNLM"/>
    </source>
</evidence>
<dbReference type="RefSeq" id="WP_156478776.1">
    <property type="nucleotide sequence ID" value="NZ_CP134165.1"/>
</dbReference>
<evidence type="ECO:0000313" key="4">
    <source>
        <dbReference type="EMBL" id="VFS65104.1"/>
    </source>
</evidence>